<dbReference type="EMBL" id="REGN01000012">
    <property type="protein sequence ID" value="RNA45160.1"/>
    <property type="molecule type" value="Genomic_DNA"/>
</dbReference>
<gene>
    <name evidence="2" type="ORF">BpHYR1_040946</name>
</gene>
<accession>A0A3M7TC60</accession>
<dbReference type="Proteomes" id="UP000276133">
    <property type="component" value="Unassembled WGS sequence"/>
</dbReference>
<sequence length="572" mass="67047">MSAQSNSLENLIPEYFKDFIWNNVKNFSLITSNNGIGKSKLLKLIRYRLNKSCLSKINVEFSDLKKLEKFEILYTTDNSEISKPISSNQSVTQSNASHFITQNTNELKCHLIHFDGNFHDLKGEKYDENKRNTEADHKEIHFFKVQNDEISDDVKLFQIKELKVIFENSIKIVDQEDQDNNKFKILNFDVLGDNIKNVILLKIENGRLKLEIEKCKDKIEFSKLIHNELSSNLINVNLPFKIIFVEGNDAGFYNKFLSFLLKNNPDFLKTNIQLIFKPLGYNNKEQQQNKKSSENDSSCTKIEGLLRKIGNNDTDLNPLIFGIIDEDNQTDESKIDKKKSIKNLNILDRYEKENYILDPLYVLLINRMHNGLKDMKVDENIKLKRINDLNSLLEKNEDQLNELLKKFQNYIKKEIKKLIQLIDESKLLKEIYERINLNSDYHYYFFPNDDKKESSATSNPSNVNQQEIDSSTTFNNSTVNQQEIQDKQVENSKGLEVLRIIYKLDKSFNVQNNDYSNLNINLNNFKHKYECIQKSRKTFKEPKPKENLDENQIFVPQDIYNIFSKLFEVGVS</sequence>
<feature type="coiled-coil region" evidence="1">
    <location>
        <begin position="383"/>
        <end position="413"/>
    </location>
</feature>
<keyword evidence="1" id="KW-0175">Coiled coil</keyword>
<comment type="caution">
    <text evidence="2">The sequence shown here is derived from an EMBL/GenBank/DDBJ whole genome shotgun (WGS) entry which is preliminary data.</text>
</comment>
<dbReference type="AlphaFoldDB" id="A0A3M7TC60"/>
<proteinExistence type="predicted"/>
<evidence type="ECO:0000313" key="2">
    <source>
        <dbReference type="EMBL" id="RNA45160.1"/>
    </source>
</evidence>
<protein>
    <submittedName>
        <fullName evidence="2">Uncharacterized protein</fullName>
    </submittedName>
</protein>
<name>A0A3M7TC60_BRAPC</name>
<evidence type="ECO:0000313" key="3">
    <source>
        <dbReference type="Proteomes" id="UP000276133"/>
    </source>
</evidence>
<dbReference type="OrthoDB" id="2135407at2759"/>
<reference evidence="2 3" key="1">
    <citation type="journal article" date="2018" name="Sci. Rep.">
        <title>Genomic signatures of local adaptation to the degree of environmental predictability in rotifers.</title>
        <authorList>
            <person name="Franch-Gras L."/>
            <person name="Hahn C."/>
            <person name="Garcia-Roger E.M."/>
            <person name="Carmona M.J."/>
            <person name="Serra M."/>
            <person name="Gomez A."/>
        </authorList>
    </citation>
    <scope>NUCLEOTIDE SEQUENCE [LARGE SCALE GENOMIC DNA]</scope>
    <source>
        <strain evidence="2">HYR1</strain>
    </source>
</reference>
<organism evidence="2 3">
    <name type="scientific">Brachionus plicatilis</name>
    <name type="common">Marine rotifer</name>
    <name type="synonym">Brachionus muelleri</name>
    <dbReference type="NCBI Taxonomy" id="10195"/>
    <lineage>
        <taxon>Eukaryota</taxon>
        <taxon>Metazoa</taxon>
        <taxon>Spiralia</taxon>
        <taxon>Gnathifera</taxon>
        <taxon>Rotifera</taxon>
        <taxon>Eurotatoria</taxon>
        <taxon>Monogononta</taxon>
        <taxon>Pseudotrocha</taxon>
        <taxon>Ploima</taxon>
        <taxon>Brachionidae</taxon>
        <taxon>Brachionus</taxon>
    </lineage>
</organism>
<keyword evidence="3" id="KW-1185">Reference proteome</keyword>
<evidence type="ECO:0000256" key="1">
    <source>
        <dbReference type="SAM" id="Coils"/>
    </source>
</evidence>